<sequence length="308" mass="33774">MSVEVAIPDVTPGTGECPHWEDNTQRLVFVDITENSVCRWDSVTGTIDKVQLEDAVGCIVPCKKGGYLVGVGRNVAHLDWSSQKLTKLHEIPLNGVQNRLNDGKCDPAGRFWLGSMGKVLTFEPLAFDMNKAELYCLDTDGSFHKRMDKLTVSNGMAWTADHRTMYFIESIPGQIMAFDYDVSSGNISNNRTVVDLGNLDPSDPDNLGIPDGMTIDTDGNLWVAFYGTGLVVCFNPQTGKILRKIEFPCKRTTSCCFGGKNLDELYVTSAREGSTDEERQSFPATGSVFRVTGLGVKGFPANVYQGNC</sequence>
<comment type="cofactor">
    <cofactor evidence="4">
        <name>Mg(2+)</name>
        <dbReference type="ChEBI" id="CHEBI:18420"/>
    </cofactor>
</comment>
<dbReference type="PRINTS" id="PR01790">
    <property type="entry name" value="SMP30FAMILY"/>
</dbReference>
<dbReference type="SUPFAM" id="SSF63829">
    <property type="entry name" value="Calcium-dependent phosphotriesterase"/>
    <property type="match status" value="1"/>
</dbReference>
<feature type="binding site" evidence="15">
    <location>
        <position position="16"/>
    </location>
    <ligand>
        <name>a divalent metal cation</name>
        <dbReference type="ChEBI" id="CHEBI:60240"/>
    </ligand>
</feature>
<comment type="catalytic activity">
    <reaction evidence="1">
        <text>D-glucono-1,5-lactone + H2O = D-gluconate + H(+)</text>
        <dbReference type="Rhea" id="RHEA:10440"/>
        <dbReference type="ChEBI" id="CHEBI:15377"/>
        <dbReference type="ChEBI" id="CHEBI:15378"/>
        <dbReference type="ChEBI" id="CHEBI:16217"/>
        <dbReference type="ChEBI" id="CHEBI:18391"/>
        <dbReference type="EC" id="3.1.1.17"/>
    </reaction>
</comment>
<dbReference type="Pfam" id="PF08450">
    <property type="entry name" value="SGL"/>
    <property type="match status" value="1"/>
</dbReference>
<gene>
    <name evidence="17" type="ORF">KP79_PYT07973</name>
</gene>
<organism evidence="17 18">
    <name type="scientific">Mizuhopecten yessoensis</name>
    <name type="common">Japanese scallop</name>
    <name type="synonym">Patinopecten yessoensis</name>
    <dbReference type="NCBI Taxonomy" id="6573"/>
    <lineage>
        <taxon>Eukaryota</taxon>
        <taxon>Metazoa</taxon>
        <taxon>Spiralia</taxon>
        <taxon>Lophotrochozoa</taxon>
        <taxon>Mollusca</taxon>
        <taxon>Bivalvia</taxon>
        <taxon>Autobranchia</taxon>
        <taxon>Pteriomorphia</taxon>
        <taxon>Pectinida</taxon>
        <taxon>Pectinoidea</taxon>
        <taxon>Pectinidae</taxon>
        <taxon>Mizuhopecten</taxon>
    </lineage>
</organism>
<dbReference type="GO" id="GO:0030234">
    <property type="term" value="F:enzyme regulator activity"/>
    <property type="evidence" value="ECO:0007669"/>
    <property type="project" value="InterPro"/>
</dbReference>
<evidence type="ECO:0000256" key="5">
    <source>
        <dbReference type="ARBA" id="ARBA00004496"/>
    </source>
</evidence>
<evidence type="ECO:0000256" key="10">
    <source>
        <dbReference type="ARBA" id="ARBA00022723"/>
    </source>
</evidence>
<evidence type="ECO:0000313" key="17">
    <source>
        <dbReference type="EMBL" id="OWF49137.1"/>
    </source>
</evidence>
<evidence type="ECO:0000256" key="13">
    <source>
        <dbReference type="ARBA" id="ARBA00032464"/>
    </source>
</evidence>
<evidence type="ECO:0000256" key="6">
    <source>
        <dbReference type="ARBA" id="ARBA00008853"/>
    </source>
</evidence>
<proteinExistence type="inferred from homology"/>
<dbReference type="GO" id="GO:0005737">
    <property type="term" value="C:cytoplasm"/>
    <property type="evidence" value="ECO:0007669"/>
    <property type="project" value="UniProtKB-SubCell"/>
</dbReference>
<keyword evidence="15" id="KW-0862">Zinc</keyword>
<feature type="binding site" evidence="15">
    <location>
        <position position="211"/>
    </location>
    <ligand>
        <name>a divalent metal cation</name>
        <dbReference type="ChEBI" id="CHEBI:60240"/>
    </ligand>
</feature>
<dbReference type="PANTHER" id="PTHR10907:SF47">
    <property type="entry name" value="REGUCALCIN"/>
    <property type="match status" value="1"/>
</dbReference>
<dbReference type="Proteomes" id="UP000242188">
    <property type="component" value="Unassembled WGS sequence"/>
</dbReference>
<dbReference type="InterPro" id="IPR011042">
    <property type="entry name" value="6-blade_b-propeller_TolB-like"/>
</dbReference>
<keyword evidence="10 15" id="KW-0479">Metal-binding</keyword>
<evidence type="ECO:0000259" key="16">
    <source>
        <dbReference type="Pfam" id="PF08450"/>
    </source>
</evidence>
<evidence type="ECO:0000256" key="3">
    <source>
        <dbReference type="ARBA" id="ARBA00001936"/>
    </source>
</evidence>
<comment type="similarity">
    <text evidence="6">Belongs to the SMP-30/CGR1 family.</text>
</comment>
<dbReference type="InterPro" id="IPR008367">
    <property type="entry name" value="Regucalcin"/>
</dbReference>
<comment type="subcellular location">
    <subcellularLocation>
        <location evidence="5">Cytoplasm</location>
    </subcellularLocation>
</comment>
<feature type="domain" description="SMP-30/Gluconolactonase/LRE-like region" evidence="16">
    <location>
        <begin position="15"/>
        <end position="271"/>
    </location>
</feature>
<evidence type="ECO:0000256" key="12">
    <source>
        <dbReference type="ARBA" id="ARBA00022837"/>
    </source>
</evidence>
<dbReference type="STRING" id="6573.A0A210QK55"/>
<keyword evidence="11" id="KW-0378">Hydrolase</keyword>
<feature type="binding site" evidence="15">
    <location>
        <position position="99"/>
    </location>
    <ligand>
        <name>substrate</name>
    </ligand>
</feature>
<feature type="active site" description="Proton donor/acceptor" evidence="14">
    <location>
        <position position="211"/>
    </location>
</feature>
<comment type="cofactor">
    <cofactor evidence="3">
        <name>Mn(2+)</name>
        <dbReference type="ChEBI" id="CHEBI:29035"/>
    </cofactor>
</comment>
<comment type="cofactor">
    <cofactor evidence="2">
        <name>Ca(2+)</name>
        <dbReference type="ChEBI" id="CHEBI:29108"/>
    </cofactor>
</comment>
<evidence type="ECO:0000256" key="15">
    <source>
        <dbReference type="PIRSR" id="PIRSR605511-2"/>
    </source>
</evidence>
<dbReference type="AlphaFoldDB" id="A0A210QK55"/>
<name>A0A210QK55_MIZYE</name>
<feature type="binding site" evidence="15">
    <location>
        <position position="154"/>
    </location>
    <ligand>
        <name>a divalent metal cation</name>
        <dbReference type="ChEBI" id="CHEBI:60240"/>
    </ligand>
</feature>
<evidence type="ECO:0000256" key="7">
    <source>
        <dbReference type="ARBA" id="ARBA00013227"/>
    </source>
</evidence>
<dbReference type="FunFam" id="2.120.10.30:FF:000027">
    <property type="entry name" value="Regucalcin homologue"/>
    <property type="match status" value="1"/>
</dbReference>
<keyword evidence="12" id="KW-0106">Calcium</keyword>
<dbReference type="GO" id="GO:0019853">
    <property type="term" value="P:L-ascorbic acid biosynthetic process"/>
    <property type="evidence" value="ECO:0007669"/>
    <property type="project" value="TreeGrafter"/>
</dbReference>
<protein>
    <recommendedName>
        <fullName evidence="8">Regucalcin</fullName>
        <ecNumber evidence="7">3.1.1.17</ecNumber>
    </recommendedName>
    <alternativeName>
        <fullName evidence="13">Gluconolactonase</fullName>
    </alternativeName>
</protein>
<dbReference type="InterPro" id="IPR005511">
    <property type="entry name" value="SMP-30"/>
</dbReference>
<dbReference type="PRINTS" id="PR01791">
    <property type="entry name" value="REGUCALCIN"/>
</dbReference>
<comment type="caution">
    <text evidence="17">The sequence shown here is derived from an EMBL/GenBank/DDBJ whole genome shotgun (WGS) entry which is preliminary data.</text>
</comment>
<evidence type="ECO:0000256" key="1">
    <source>
        <dbReference type="ARBA" id="ARBA00001589"/>
    </source>
</evidence>
<evidence type="ECO:0000313" key="18">
    <source>
        <dbReference type="Proteomes" id="UP000242188"/>
    </source>
</evidence>
<accession>A0A210QK55</accession>
<keyword evidence="18" id="KW-1185">Reference proteome</keyword>
<dbReference type="GO" id="GO:0005509">
    <property type="term" value="F:calcium ion binding"/>
    <property type="evidence" value="ECO:0007669"/>
    <property type="project" value="InterPro"/>
</dbReference>
<dbReference type="OrthoDB" id="423498at2759"/>
<dbReference type="EC" id="3.1.1.17" evidence="7"/>
<keyword evidence="9" id="KW-0963">Cytoplasm</keyword>
<evidence type="ECO:0000256" key="2">
    <source>
        <dbReference type="ARBA" id="ARBA00001913"/>
    </source>
</evidence>
<evidence type="ECO:0000256" key="8">
    <source>
        <dbReference type="ARBA" id="ARBA00016808"/>
    </source>
</evidence>
<evidence type="ECO:0000256" key="11">
    <source>
        <dbReference type="ARBA" id="ARBA00022801"/>
    </source>
</evidence>
<dbReference type="EMBL" id="NEDP02003233">
    <property type="protein sequence ID" value="OWF49137.1"/>
    <property type="molecule type" value="Genomic_DNA"/>
</dbReference>
<reference evidence="17 18" key="1">
    <citation type="journal article" date="2017" name="Nat. Ecol. Evol.">
        <title>Scallop genome provides insights into evolution of bilaterian karyotype and development.</title>
        <authorList>
            <person name="Wang S."/>
            <person name="Zhang J."/>
            <person name="Jiao W."/>
            <person name="Li J."/>
            <person name="Xun X."/>
            <person name="Sun Y."/>
            <person name="Guo X."/>
            <person name="Huan P."/>
            <person name="Dong B."/>
            <person name="Zhang L."/>
            <person name="Hu X."/>
            <person name="Sun X."/>
            <person name="Wang J."/>
            <person name="Zhao C."/>
            <person name="Wang Y."/>
            <person name="Wang D."/>
            <person name="Huang X."/>
            <person name="Wang R."/>
            <person name="Lv J."/>
            <person name="Li Y."/>
            <person name="Zhang Z."/>
            <person name="Liu B."/>
            <person name="Lu W."/>
            <person name="Hui Y."/>
            <person name="Liang J."/>
            <person name="Zhou Z."/>
            <person name="Hou R."/>
            <person name="Li X."/>
            <person name="Liu Y."/>
            <person name="Li H."/>
            <person name="Ning X."/>
            <person name="Lin Y."/>
            <person name="Zhao L."/>
            <person name="Xing Q."/>
            <person name="Dou J."/>
            <person name="Li Y."/>
            <person name="Mao J."/>
            <person name="Guo H."/>
            <person name="Dou H."/>
            <person name="Li T."/>
            <person name="Mu C."/>
            <person name="Jiang W."/>
            <person name="Fu Q."/>
            <person name="Fu X."/>
            <person name="Miao Y."/>
            <person name="Liu J."/>
            <person name="Yu Q."/>
            <person name="Li R."/>
            <person name="Liao H."/>
            <person name="Li X."/>
            <person name="Kong Y."/>
            <person name="Jiang Z."/>
            <person name="Chourrout D."/>
            <person name="Li R."/>
            <person name="Bao Z."/>
        </authorList>
    </citation>
    <scope>NUCLEOTIDE SEQUENCE [LARGE SCALE GENOMIC DNA]</scope>
    <source>
        <strain evidence="17 18">PY_sf001</strain>
    </source>
</reference>
<dbReference type="GO" id="GO:0004341">
    <property type="term" value="F:gluconolactonase activity"/>
    <property type="evidence" value="ECO:0007669"/>
    <property type="project" value="UniProtKB-EC"/>
</dbReference>
<evidence type="ECO:0000256" key="4">
    <source>
        <dbReference type="ARBA" id="ARBA00001946"/>
    </source>
</evidence>
<dbReference type="PANTHER" id="PTHR10907">
    <property type="entry name" value="REGUCALCIN"/>
    <property type="match status" value="1"/>
</dbReference>
<dbReference type="InterPro" id="IPR013658">
    <property type="entry name" value="SGL"/>
</dbReference>
<evidence type="ECO:0000256" key="9">
    <source>
        <dbReference type="ARBA" id="ARBA00022490"/>
    </source>
</evidence>
<comment type="cofactor">
    <cofactor evidence="15">
        <name>Zn(2+)</name>
        <dbReference type="ChEBI" id="CHEBI:29105"/>
    </cofactor>
    <text evidence="15">Binds 1 divalent metal cation per subunit.</text>
</comment>
<evidence type="ECO:0000256" key="14">
    <source>
        <dbReference type="PIRSR" id="PIRSR605511-1"/>
    </source>
</evidence>
<dbReference type="Gene3D" id="2.120.10.30">
    <property type="entry name" value="TolB, C-terminal domain"/>
    <property type="match status" value="1"/>
</dbReference>
<feature type="binding site" evidence="15">
    <location>
        <position position="101"/>
    </location>
    <ligand>
        <name>substrate</name>
    </ligand>
</feature>